<dbReference type="AlphaFoldDB" id="A0AA96RKF4"/>
<dbReference type="SMART" id="SM00448">
    <property type="entry name" value="REC"/>
    <property type="match status" value="1"/>
</dbReference>
<feature type="modified residue" description="4-aspartylphosphate" evidence="4">
    <location>
        <position position="56"/>
    </location>
</feature>
<dbReference type="InterPro" id="IPR001789">
    <property type="entry name" value="Sig_transdc_resp-reg_receiver"/>
</dbReference>
<dbReference type="KEGG" id="proo:MJB10_09425"/>
<organism evidence="7 8">
    <name type="scientific">Paenibacillus roseopurpureus</name>
    <dbReference type="NCBI Taxonomy" id="2918901"/>
    <lineage>
        <taxon>Bacteria</taxon>
        <taxon>Bacillati</taxon>
        <taxon>Bacillota</taxon>
        <taxon>Bacilli</taxon>
        <taxon>Bacillales</taxon>
        <taxon>Paenibacillaceae</taxon>
        <taxon>Paenibacillus</taxon>
    </lineage>
</organism>
<gene>
    <name evidence="7" type="ORF">MJB10_09425</name>
</gene>
<evidence type="ECO:0000313" key="8">
    <source>
        <dbReference type="Proteomes" id="UP001304650"/>
    </source>
</evidence>
<dbReference type="InterPro" id="IPR011006">
    <property type="entry name" value="CheY-like_superfamily"/>
</dbReference>
<proteinExistence type="predicted"/>
<evidence type="ECO:0000259" key="6">
    <source>
        <dbReference type="PROSITE" id="PS50110"/>
    </source>
</evidence>
<dbReference type="GO" id="GO:0003700">
    <property type="term" value="F:DNA-binding transcription factor activity"/>
    <property type="evidence" value="ECO:0007669"/>
    <property type="project" value="InterPro"/>
</dbReference>
<dbReference type="PANTHER" id="PTHR43280">
    <property type="entry name" value="ARAC-FAMILY TRANSCRIPTIONAL REGULATOR"/>
    <property type="match status" value="1"/>
</dbReference>
<feature type="domain" description="HTH araC/xylS-type" evidence="5">
    <location>
        <begin position="428"/>
        <end position="525"/>
    </location>
</feature>
<dbReference type="PROSITE" id="PS50110">
    <property type="entry name" value="RESPONSE_REGULATORY"/>
    <property type="match status" value="1"/>
</dbReference>
<dbReference type="Proteomes" id="UP001304650">
    <property type="component" value="Chromosome"/>
</dbReference>
<dbReference type="PRINTS" id="PR00032">
    <property type="entry name" value="HTHARAC"/>
</dbReference>
<protein>
    <submittedName>
        <fullName evidence="7">Response regulator</fullName>
    </submittedName>
</protein>
<dbReference type="InterPro" id="IPR020449">
    <property type="entry name" value="Tscrpt_reg_AraC-type_HTH"/>
</dbReference>
<evidence type="ECO:0000256" key="4">
    <source>
        <dbReference type="PROSITE-ProRule" id="PRU00169"/>
    </source>
</evidence>
<keyword evidence="3" id="KW-0804">Transcription</keyword>
<accession>A0AA96RKF4</accession>
<dbReference type="EMBL" id="CP130319">
    <property type="protein sequence ID" value="WNR46293.1"/>
    <property type="molecule type" value="Genomic_DNA"/>
</dbReference>
<reference evidence="7" key="1">
    <citation type="submission" date="2022-02" db="EMBL/GenBank/DDBJ databases">
        <title>Paenibacillus sp. MBLB1832 Whole Genome Shotgun Sequencing.</title>
        <authorList>
            <person name="Hwang C.Y."/>
            <person name="Cho E.-S."/>
            <person name="Seo M.-J."/>
        </authorList>
    </citation>
    <scope>NUCLEOTIDE SEQUENCE</scope>
    <source>
        <strain evidence="7">MBLB1832</strain>
    </source>
</reference>
<evidence type="ECO:0000256" key="2">
    <source>
        <dbReference type="ARBA" id="ARBA00023125"/>
    </source>
</evidence>
<dbReference type="PANTHER" id="PTHR43280:SF2">
    <property type="entry name" value="HTH-TYPE TRANSCRIPTIONAL REGULATOR EXSA"/>
    <property type="match status" value="1"/>
</dbReference>
<dbReference type="Gene3D" id="1.10.10.60">
    <property type="entry name" value="Homeodomain-like"/>
    <property type="match status" value="2"/>
</dbReference>
<dbReference type="Pfam" id="PF00072">
    <property type="entry name" value="Response_reg"/>
    <property type="match status" value="1"/>
</dbReference>
<dbReference type="CDD" id="cd17536">
    <property type="entry name" value="REC_YesN-like"/>
    <property type="match status" value="1"/>
</dbReference>
<dbReference type="SUPFAM" id="SSF46689">
    <property type="entry name" value="Homeodomain-like"/>
    <property type="match status" value="2"/>
</dbReference>
<dbReference type="SUPFAM" id="SSF52172">
    <property type="entry name" value="CheY-like"/>
    <property type="match status" value="1"/>
</dbReference>
<feature type="domain" description="Response regulatory" evidence="6">
    <location>
        <begin position="3"/>
        <end position="123"/>
    </location>
</feature>
<dbReference type="InterPro" id="IPR018062">
    <property type="entry name" value="HTH_AraC-typ_CS"/>
</dbReference>
<evidence type="ECO:0000259" key="5">
    <source>
        <dbReference type="PROSITE" id="PS01124"/>
    </source>
</evidence>
<dbReference type="Pfam" id="PF12833">
    <property type="entry name" value="HTH_18"/>
    <property type="match status" value="1"/>
</dbReference>
<evidence type="ECO:0000256" key="3">
    <source>
        <dbReference type="ARBA" id="ARBA00023163"/>
    </source>
</evidence>
<dbReference type="InterPro" id="IPR009057">
    <property type="entry name" value="Homeodomain-like_sf"/>
</dbReference>
<dbReference type="PROSITE" id="PS01124">
    <property type="entry name" value="HTH_ARAC_FAMILY_2"/>
    <property type="match status" value="1"/>
</dbReference>
<dbReference type="GO" id="GO:0043565">
    <property type="term" value="F:sequence-specific DNA binding"/>
    <property type="evidence" value="ECO:0007669"/>
    <property type="project" value="InterPro"/>
</dbReference>
<keyword evidence="4" id="KW-0597">Phosphoprotein</keyword>
<dbReference type="PROSITE" id="PS00041">
    <property type="entry name" value="HTH_ARAC_FAMILY_1"/>
    <property type="match status" value="1"/>
</dbReference>
<dbReference type="Gene3D" id="3.40.50.2300">
    <property type="match status" value="1"/>
</dbReference>
<dbReference type="RefSeq" id="WP_314803925.1">
    <property type="nucleotide sequence ID" value="NZ_CP130319.1"/>
</dbReference>
<evidence type="ECO:0000256" key="1">
    <source>
        <dbReference type="ARBA" id="ARBA00023015"/>
    </source>
</evidence>
<sequence>MIRVLLVDDEPLIRLALRELIAWEDFQCEVVAEASDGQEALHLLQNKGDIDLMLMDIQMPGMDGITCLEQLRELPDVQKPTVIVLSAYSEYDYVRQAFLLGAIDYMMKTRMETKPMTVVIAKAVAGIQARMLQAEREEREQRALHTKVVEASWTAQLRGTSTQDEISIGESDAQGEQIIACVHIGASNQATTYTVPMIRQSLEGYFTQLTVLPITEQEYALMIYFGEEAAQGRHHIRNRLAEGMERIISHLKQYVNQGVSIGVSDFIQSRHEWRTAYEQAQQLAELRFFTREGRVFFPEHAALNRAQLQALGTETWNRKDLFRCIETGQPWKEELEKGFGYWRSMQTKPMKDIQKMYHGFLWELGALLHARECDWPEVLGHHEAPYETLLALTSMADVHFWLEGLVGKLAAHLDPRRLAIQQSPRLIDKAKAYINAHYHEPLSLGDVSEWVGVTESHLSKQFVKETGENFIAYVTQIRIEKAIQLMWGGMKLFEIAERVGYPNQGHFSRMFKKVTGQTPQQYRESCKLE</sequence>
<dbReference type="GO" id="GO:0000160">
    <property type="term" value="P:phosphorelay signal transduction system"/>
    <property type="evidence" value="ECO:0007669"/>
    <property type="project" value="InterPro"/>
</dbReference>
<keyword evidence="2" id="KW-0238">DNA-binding</keyword>
<dbReference type="InterPro" id="IPR018060">
    <property type="entry name" value="HTH_AraC"/>
</dbReference>
<keyword evidence="8" id="KW-1185">Reference proteome</keyword>
<dbReference type="SMART" id="SM00342">
    <property type="entry name" value="HTH_ARAC"/>
    <property type="match status" value="1"/>
</dbReference>
<keyword evidence="1" id="KW-0805">Transcription regulation</keyword>
<evidence type="ECO:0000313" key="7">
    <source>
        <dbReference type="EMBL" id="WNR46293.1"/>
    </source>
</evidence>
<name>A0AA96RKF4_9BACL</name>